<dbReference type="GeneID" id="69978730"/>
<dbReference type="PATRIC" id="fig|927665.4.peg.4836"/>
<gene>
    <name evidence="2" type="ORF">HMPREF1535_04715</name>
</gene>
<dbReference type="HOGENOM" id="CLU_040643_0_0_10"/>
<evidence type="ECO:0000313" key="2">
    <source>
        <dbReference type="EMBL" id="KKB47305.1"/>
    </source>
</evidence>
<dbReference type="EMBL" id="AQHV01000026">
    <property type="protein sequence ID" value="KKB47305.1"/>
    <property type="molecule type" value="Genomic_DNA"/>
</dbReference>
<dbReference type="AlphaFoldDB" id="A0A0F5IPM7"/>
<accession>A0A0F5IPM7</accession>
<evidence type="ECO:0000256" key="1">
    <source>
        <dbReference type="SAM" id="SignalP"/>
    </source>
</evidence>
<dbReference type="PROSITE" id="PS51257">
    <property type="entry name" value="PROKAR_LIPOPROTEIN"/>
    <property type="match status" value="1"/>
</dbReference>
<feature type="signal peptide" evidence="1">
    <location>
        <begin position="1"/>
        <end position="20"/>
    </location>
</feature>
<comment type="caution">
    <text evidence="2">The sequence shown here is derived from an EMBL/GenBank/DDBJ whole genome shotgun (WGS) entry which is preliminary data.</text>
</comment>
<evidence type="ECO:0008006" key="4">
    <source>
        <dbReference type="Google" id="ProtNLM"/>
    </source>
</evidence>
<protein>
    <recommendedName>
        <fullName evidence="4">Right handed beta helix domain-containing protein</fullName>
    </recommendedName>
</protein>
<sequence>MKRITAPLLIICTLLLNLLAGCDGLDENYSTNPNHRLSFSTDTLSFDTVFTTIGSATKQFMVYNKNSEPLNIERIIQASPATSGFRINVDGRKGDNFDNVRIAAKDSMYIFVEVTVNPNGKDQPLLIQDSIVFTYNSVKQTVLLEACGQDVKLIKGGQTLSEDTKLTAERPYLIYDSLMIDKGVTVNIEEGTTFYMHDKAKIIVDGTIIANGTMDKPIVFRGDRLDFILDILPYDRTPGQWEGIVFNNESFDNIFNNVIVRNGNNGITCKASDPEKSKLKINNSQITNMDGNVLTATNCNLEAANSEFTNATVDVVVLNGGKYSFTHCTLANYISAKSRHSESKEGEASHTLQLFDNYSNSNKAIMPYDLLQANFDNCIIDGSLGAGKEIKIDIGTKSMLLRNNDLKYHFDHCVVMMDQTSSENFTDVIFIKGKDESKMEYRMTGGEKNKYMYDFRPDKETTPGVGKADLFVSQKYPVDRNGVNRLTNNGPDIGAYEFVPKEEE</sequence>
<dbReference type="RefSeq" id="WP_010800385.1">
    <property type="nucleotide sequence ID" value="NZ_KQ033914.1"/>
</dbReference>
<proteinExistence type="predicted"/>
<dbReference type="Proteomes" id="UP000033047">
    <property type="component" value="Unassembled WGS sequence"/>
</dbReference>
<dbReference type="STRING" id="927665.HMPREF1535_04715"/>
<reference evidence="2 3" key="1">
    <citation type="submission" date="2013-04" db="EMBL/GenBank/DDBJ databases">
        <title>The Genome Sequence of Parabacteroides goldsteinii DSM 19448.</title>
        <authorList>
            <consortium name="The Broad Institute Genomics Platform"/>
            <person name="Earl A."/>
            <person name="Ward D."/>
            <person name="Feldgarden M."/>
            <person name="Gevers D."/>
            <person name="Martens E."/>
            <person name="Sakamoto M."/>
            <person name="Benno Y."/>
            <person name="Song Y."/>
            <person name="Liu C."/>
            <person name="Lee J."/>
            <person name="Bolanos M."/>
            <person name="Vaisanen M.L."/>
            <person name="Finegold S.M."/>
            <person name="Walker B."/>
            <person name="Young S."/>
            <person name="Zeng Q."/>
            <person name="Gargeya S."/>
            <person name="Fitzgerald M."/>
            <person name="Haas B."/>
            <person name="Abouelleil A."/>
            <person name="Allen A.W."/>
            <person name="Alvarado L."/>
            <person name="Arachchi H.M."/>
            <person name="Berlin A.M."/>
            <person name="Chapman S.B."/>
            <person name="Gainer-Dewar J."/>
            <person name="Goldberg J."/>
            <person name="Griggs A."/>
            <person name="Gujja S."/>
            <person name="Hansen M."/>
            <person name="Howarth C."/>
            <person name="Imamovic A."/>
            <person name="Ireland A."/>
            <person name="Larimer J."/>
            <person name="McCowan C."/>
            <person name="Murphy C."/>
            <person name="Pearson M."/>
            <person name="Poon T.W."/>
            <person name="Priest M."/>
            <person name="Roberts A."/>
            <person name="Saif S."/>
            <person name="Shea T."/>
            <person name="Sisk P."/>
            <person name="Sykes S."/>
            <person name="Wortman J."/>
            <person name="Nusbaum C."/>
            <person name="Birren B."/>
        </authorList>
    </citation>
    <scope>NUCLEOTIDE SEQUENCE [LARGE SCALE GENOMIC DNA]</scope>
    <source>
        <strain evidence="2 3">DSM 19448</strain>
    </source>
</reference>
<dbReference type="InterPro" id="IPR011050">
    <property type="entry name" value="Pectin_lyase_fold/virulence"/>
</dbReference>
<keyword evidence="1" id="KW-0732">Signal</keyword>
<dbReference type="SUPFAM" id="SSF51126">
    <property type="entry name" value="Pectin lyase-like"/>
    <property type="match status" value="1"/>
</dbReference>
<name>A0A0F5IPM7_9BACT</name>
<evidence type="ECO:0000313" key="3">
    <source>
        <dbReference type="Proteomes" id="UP000033047"/>
    </source>
</evidence>
<feature type="chain" id="PRO_5002488648" description="Right handed beta helix domain-containing protein" evidence="1">
    <location>
        <begin position="21"/>
        <end position="504"/>
    </location>
</feature>
<organism evidence="2 3">
    <name type="scientific">Parabacteroides goldsteinii DSM 19448 = WAL 12034</name>
    <dbReference type="NCBI Taxonomy" id="927665"/>
    <lineage>
        <taxon>Bacteria</taxon>
        <taxon>Pseudomonadati</taxon>
        <taxon>Bacteroidota</taxon>
        <taxon>Bacteroidia</taxon>
        <taxon>Bacteroidales</taxon>
        <taxon>Tannerellaceae</taxon>
        <taxon>Parabacteroides</taxon>
    </lineage>
</organism>